<evidence type="ECO:0000259" key="2">
    <source>
        <dbReference type="Pfam" id="PF01494"/>
    </source>
</evidence>
<dbReference type="Pfam" id="PF01494">
    <property type="entry name" value="FAD_binding_3"/>
    <property type="match status" value="1"/>
</dbReference>
<dbReference type="Proteomes" id="UP000542125">
    <property type="component" value="Unassembled WGS sequence"/>
</dbReference>
<dbReference type="Gene3D" id="3.50.50.60">
    <property type="entry name" value="FAD/NAD(P)-binding domain"/>
    <property type="match status" value="1"/>
</dbReference>
<dbReference type="RefSeq" id="WP_179588851.1">
    <property type="nucleotide sequence ID" value="NZ_JACBYR010000002.1"/>
</dbReference>
<reference evidence="3 4" key="1">
    <citation type="submission" date="2020-07" db="EMBL/GenBank/DDBJ databases">
        <title>Genomic Encyclopedia of Type Strains, Phase IV (KMG-V): Genome sequencing to study the core and pangenomes of soil and plant-associated prokaryotes.</title>
        <authorList>
            <person name="Whitman W."/>
        </authorList>
    </citation>
    <scope>NUCLEOTIDE SEQUENCE [LARGE SCALE GENOMIC DNA]</scope>
    <source>
        <strain evidence="3 4">SAS40</strain>
    </source>
</reference>
<gene>
    <name evidence="3" type="ORF">FHW18_004123</name>
</gene>
<comment type="caution">
    <text evidence="3">The sequence shown here is derived from an EMBL/GenBank/DDBJ whole genome shotgun (WGS) entry which is preliminary data.</text>
</comment>
<dbReference type="PANTHER" id="PTHR43476">
    <property type="entry name" value="3-(3-HYDROXY-PHENYL)PROPIONATE/3-HYDROXYCINNAMIC ACID HYDROXYLASE"/>
    <property type="match status" value="1"/>
</dbReference>
<dbReference type="InterPro" id="IPR002938">
    <property type="entry name" value="FAD-bd"/>
</dbReference>
<dbReference type="InterPro" id="IPR036188">
    <property type="entry name" value="FAD/NAD-bd_sf"/>
</dbReference>
<dbReference type="GO" id="GO:0008688">
    <property type="term" value="F:3-(3-hydroxyphenyl)propionate hydroxylase activity"/>
    <property type="evidence" value="ECO:0007669"/>
    <property type="project" value="UniProtKB-EC"/>
</dbReference>
<dbReference type="PANTHER" id="PTHR43476:SF5">
    <property type="entry name" value="FAD-DEPENDENT MONOOXYGENASE"/>
    <property type="match status" value="1"/>
</dbReference>
<organism evidence="3 4">
    <name type="scientific">Pigmentiphaga litoralis</name>
    <dbReference type="NCBI Taxonomy" id="516702"/>
    <lineage>
        <taxon>Bacteria</taxon>
        <taxon>Pseudomonadati</taxon>
        <taxon>Pseudomonadota</taxon>
        <taxon>Betaproteobacteria</taxon>
        <taxon>Burkholderiales</taxon>
        <taxon>Alcaligenaceae</taxon>
        <taxon>Pigmentiphaga</taxon>
    </lineage>
</organism>
<dbReference type="SUPFAM" id="SSF51905">
    <property type="entry name" value="FAD/NAD(P)-binding domain"/>
    <property type="match status" value="1"/>
</dbReference>
<name>A0A7Y9IXG4_9BURK</name>
<dbReference type="InterPro" id="IPR050631">
    <property type="entry name" value="PheA/TfdB_FAD_monoxygenase"/>
</dbReference>
<evidence type="ECO:0000313" key="4">
    <source>
        <dbReference type="Proteomes" id="UP000542125"/>
    </source>
</evidence>
<dbReference type="EMBL" id="JACBYR010000002">
    <property type="protein sequence ID" value="NYE84816.1"/>
    <property type="molecule type" value="Genomic_DNA"/>
</dbReference>
<dbReference type="Gene3D" id="3.30.70.2450">
    <property type="match status" value="1"/>
</dbReference>
<protein>
    <submittedName>
        <fullName evidence="3">3-(3-hydroxy-phenyl)propionate hydroxylase</fullName>
        <ecNumber evidence="3">1.14.13.127</ecNumber>
    </submittedName>
</protein>
<keyword evidence="1 3" id="KW-0560">Oxidoreductase</keyword>
<dbReference type="AlphaFoldDB" id="A0A7Y9IXG4"/>
<dbReference type="GO" id="GO:0071949">
    <property type="term" value="F:FAD binding"/>
    <property type="evidence" value="ECO:0007669"/>
    <property type="project" value="InterPro"/>
</dbReference>
<evidence type="ECO:0000313" key="3">
    <source>
        <dbReference type="EMBL" id="NYE84816.1"/>
    </source>
</evidence>
<keyword evidence="4" id="KW-1185">Reference proteome</keyword>
<proteinExistence type="predicted"/>
<sequence length="407" mass="45341">MKHGQPQRVLIVGAGPVGMVCALALHRQGIPVTVFEQEAGPVHDQRAASLHPTTLDMLDDLGVTRTIVPRGLVSETYQYRDRVSGALIAEFDLSTMRDVFRFPYVLQYEQYKLTHDIAQTYADQSDFDVRYGHRLRSVVQHDGSVDIEVDGPDGPERHSGAYLIGADGGRSTVRKAAGIAFEGFTYQERFIKIATDFDFQSGHPDYAYRNYFSDPDEWCNLFKVRGEDGAGLWRAIFPTRSDESEAEALSPDGIEARLQKFFPKAGRYDVAYVNVYNVSQRVAQTFHRGRLLLVGDAAHVNNPIGGMGMNGGIHDAINLAGKLTDVLLHGVDGAHLDLYSRQRRHAAVSFVQAQTIANKKLLEEKDPASRLAKFDELRRTASNPESARRYMRRASLLESLETANAID</sequence>
<evidence type="ECO:0000256" key="1">
    <source>
        <dbReference type="ARBA" id="ARBA00023002"/>
    </source>
</evidence>
<dbReference type="PRINTS" id="PR00420">
    <property type="entry name" value="RNGMNOXGNASE"/>
</dbReference>
<dbReference type="EC" id="1.14.13.127" evidence="3"/>
<feature type="domain" description="FAD-binding" evidence="2">
    <location>
        <begin position="8"/>
        <end position="352"/>
    </location>
</feature>
<accession>A0A7Y9IXG4</accession>